<dbReference type="Pfam" id="PF01610">
    <property type="entry name" value="DDE_Tnp_ISL3"/>
    <property type="match status" value="1"/>
</dbReference>
<dbReference type="InterPro" id="IPR047951">
    <property type="entry name" value="Transpos_ISL3"/>
</dbReference>
<dbReference type="PANTHER" id="PTHR33498">
    <property type="entry name" value="TRANSPOSASE FOR INSERTION SEQUENCE ELEMENT IS1557"/>
    <property type="match status" value="1"/>
</dbReference>
<proteinExistence type="predicted"/>
<reference evidence="2 3" key="1">
    <citation type="submission" date="2019-07" db="EMBL/GenBank/DDBJ databases">
        <title>Whole genome shotgun sequence of Enterococcus mundtii NBRC 100490.</title>
        <authorList>
            <person name="Hosoyama A."/>
            <person name="Uohara A."/>
            <person name="Ohji S."/>
            <person name="Ichikawa N."/>
        </authorList>
    </citation>
    <scope>NUCLEOTIDE SEQUENCE [LARGE SCALE GENOMIC DNA]</scope>
    <source>
        <strain evidence="2 3">NBRC 100490</strain>
    </source>
</reference>
<organism evidence="2 3">
    <name type="scientific">Enterococcus mundtii</name>
    <dbReference type="NCBI Taxonomy" id="53346"/>
    <lineage>
        <taxon>Bacteria</taxon>
        <taxon>Bacillati</taxon>
        <taxon>Bacillota</taxon>
        <taxon>Bacilli</taxon>
        <taxon>Lactobacillales</taxon>
        <taxon>Enterococcaceae</taxon>
        <taxon>Enterococcus</taxon>
    </lineage>
</organism>
<evidence type="ECO:0000313" key="2">
    <source>
        <dbReference type="EMBL" id="GEL80655.1"/>
    </source>
</evidence>
<dbReference type="InterPro" id="IPR002560">
    <property type="entry name" value="Transposase_DDE"/>
</dbReference>
<evidence type="ECO:0000313" key="3">
    <source>
        <dbReference type="Proteomes" id="UP000321175"/>
    </source>
</evidence>
<dbReference type="EMBL" id="BJWA01000012">
    <property type="protein sequence ID" value="GEL80655.1"/>
    <property type="molecule type" value="Genomic_DNA"/>
</dbReference>
<dbReference type="PANTHER" id="PTHR33498:SF1">
    <property type="entry name" value="TRANSPOSASE FOR INSERTION SEQUENCE ELEMENT IS1557"/>
    <property type="match status" value="1"/>
</dbReference>
<accession>A0ABQ0VDU1</accession>
<protein>
    <recommendedName>
        <fullName evidence="1">Transposase IS204/IS1001/IS1096/IS1165 DDE domain-containing protein</fullName>
    </recommendedName>
</protein>
<feature type="domain" description="Transposase IS204/IS1001/IS1096/IS1165 DDE" evidence="1">
    <location>
        <begin position="3"/>
        <end position="104"/>
    </location>
</feature>
<sequence>MVLDRLLGASTALKAVYNIFHDLADTFRDKEHESFFTLLYQLPETLDEEFRLKLQNLLNYEEGIRHSLIYPYSNGKIEAKNTHIKTLKRVSYGFKSFENMRIRIFLTNQVIHVK</sequence>
<name>A0ABQ0VDU1_ENTMU</name>
<keyword evidence="3" id="KW-1185">Reference proteome</keyword>
<gene>
    <name evidence="2" type="ORF">EMU01_17990</name>
</gene>
<dbReference type="Proteomes" id="UP000321175">
    <property type="component" value="Unassembled WGS sequence"/>
</dbReference>
<evidence type="ECO:0000259" key="1">
    <source>
        <dbReference type="Pfam" id="PF01610"/>
    </source>
</evidence>
<comment type="caution">
    <text evidence="2">The sequence shown here is derived from an EMBL/GenBank/DDBJ whole genome shotgun (WGS) entry which is preliminary data.</text>
</comment>